<dbReference type="OrthoDB" id="4850726at2759"/>
<dbReference type="AlphaFoldDB" id="A0A6A5K2L4"/>
<name>A0A6A5K2L4_9PLEO</name>
<dbReference type="EMBL" id="ML975545">
    <property type="protein sequence ID" value="KAF1828452.1"/>
    <property type="molecule type" value="Genomic_DNA"/>
</dbReference>
<accession>A0A6A5K2L4</accession>
<dbReference type="Pfam" id="PF06985">
    <property type="entry name" value="HET"/>
    <property type="match status" value="1"/>
</dbReference>
<gene>
    <name evidence="2" type="ORF">BDW02DRAFT_512252</name>
</gene>
<feature type="non-terminal residue" evidence="2">
    <location>
        <position position="1"/>
    </location>
</feature>
<sequence length="70" mass="7973">LCIDETSIPDRNQQVALMGEIYNKCQRVLIWLGQSVHDSEYMSYYFGPFRLGIPAADKTNALFSISSRTI</sequence>
<feature type="domain" description="Heterokaryon incompatibility" evidence="1">
    <location>
        <begin position="1"/>
        <end position="40"/>
    </location>
</feature>
<proteinExistence type="predicted"/>
<evidence type="ECO:0000313" key="3">
    <source>
        <dbReference type="Proteomes" id="UP000800040"/>
    </source>
</evidence>
<organism evidence="2 3">
    <name type="scientific">Decorospora gaudefroyi</name>
    <dbReference type="NCBI Taxonomy" id="184978"/>
    <lineage>
        <taxon>Eukaryota</taxon>
        <taxon>Fungi</taxon>
        <taxon>Dikarya</taxon>
        <taxon>Ascomycota</taxon>
        <taxon>Pezizomycotina</taxon>
        <taxon>Dothideomycetes</taxon>
        <taxon>Pleosporomycetidae</taxon>
        <taxon>Pleosporales</taxon>
        <taxon>Pleosporineae</taxon>
        <taxon>Pleosporaceae</taxon>
        <taxon>Decorospora</taxon>
    </lineage>
</organism>
<evidence type="ECO:0000259" key="1">
    <source>
        <dbReference type="Pfam" id="PF06985"/>
    </source>
</evidence>
<dbReference type="Proteomes" id="UP000800040">
    <property type="component" value="Unassembled WGS sequence"/>
</dbReference>
<keyword evidence="3" id="KW-1185">Reference proteome</keyword>
<evidence type="ECO:0000313" key="2">
    <source>
        <dbReference type="EMBL" id="KAF1828452.1"/>
    </source>
</evidence>
<reference evidence="2" key="1">
    <citation type="submission" date="2020-01" db="EMBL/GenBank/DDBJ databases">
        <authorList>
            <consortium name="DOE Joint Genome Institute"/>
            <person name="Haridas S."/>
            <person name="Albert R."/>
            <person name="Binder M."/>
            <person name="Bloem J."/>
            <person name="Labutti K."/>
            <person name="Salamov A."/>
            <person name="Andreopoulos B."/>
            <person name="Baker S.E."/>
            <person name="Barry K."/>
            <person name="Bills G."/>
            <person name="Bluhm B.H."/>
            <person name="Cannon C."/>
            <person name="Castanera R."/>
            <person name="Culley D.E."/>
            <person name="Daum C."/>
            <person name="Ezra D."/>
            <person name="Gonzalez J.B."/>
            <person name="Henrissat B."/>
            <person name="Kuo A."/>
            <person name="Liang C."/>
            <person name="Lipzen A."/>
            <person name="Lutzoni F."/>
            <person name="Magnuson J."/>
            <person name="Mondo S."/>
            <person name="Nolan M."/>
            <person name="Ohm R."/>
            <person name="Pangilinan J."/>
            <person name="Park H.-J."/>
            <person name="Ramirez L."/>
            <person name="Alfaro M."/>
            <person name="Sun H."/>
            <person name="Tritt A."/>
            <person name="Yoshinaga Y."/>
            <person name="Zwiers L.-H."/>
            <person name="Turgeon B.G."/>
            <person name="Goodwin S.B."/>
            <person name="Spatafora J.W."/>
            <person name="Crous P.W."/>
            <person name="Grigoriev I.V."/>
        </authorList>
    </citation>
    <scope>NUCLEOTIDE SEQUENCE</scope>
    <source>
        <strain evidence="2">P77</strain>
    </source>
</reference>
<dbReference type="InterPro" id="IPR010730">
    <property type="entry name" value="HET"/>
</dbReference>
<protein>
    <recommendedName>
        <fullName evidence="1">Heterokaryon incompatibility domain-containing protein</fullName>
    </recommendedName>
</protein>